<evidence type="ECO:0000313" key="7">
    <source>
        <dbReference type="Proteomes" id="UP000317010"/>
    </source>
</evidence>
<comment type="similarity">
    <text evidence="1">Belongs to the BlaI transcriptional regulatory family.</text>
</comment>
<evidence type="ECO:0000256" key="5">
    <source>
        <dbReference type="SAM" id="Phobius"/>
    </source>
</evidence>
<dbReference type="GO" id="GO:0003677">
    <property type="term" value="F:DNA binding"/>
    <property type="evidence" value="ECO:0007669"/>
    <property type="project" value="UniProtKB-KW"/>
</dbReference>
<dbReference type="InterPro" id="IPR036390">
    <property type="entry name" value="WH_DNA-bd_sf"/>
</dbReference>
<evidence type="ECO:0000313" key="6">
    <source>
        <dbReference type="EMBL" id="TWJ00630.1"/>
    </source>
</evidence>
<dbReference type="Gene3D" id="1.10.10.10">
    <property type="entry name" value="Winged helix-like DNA-binding domain superfamily/Winged helix DNA-binding domain"/>
    <property type="match status" value="1"/>
</dbReference>
<comment type="caution">
    <text evidence="6">The sequence shown here is derived from an EMBL/GenBank/DDBJ whole genome shotgun (WGS) entry which is preliminary data.</text>
</comment>
<evidence type="ECO:0000256" key="4">
    <source>
        <dbReference type="ARBA" id="ARBA00023163"/>
    </source>
</evidence>
<reference evidence="6 7" key="1">
    <citation type="submission" date="2019-07" db="EMBL/GenBank/DDBJ databases">
        <title>Genomic Encyclopedia of Archaeal and Bacterial Type Strains, Phase II (KMG-II): from individual species to whole genera.</title>
        <authorList>
            <person name="Goeker M."/>
        </authorList>
    </citation>
    <scope>NUCLEOTIDE SEQUENCE [LARGE SCALE GENOMIC DNA]</scope>
    <source>
        <strain evidence="6 7">ATCC BAA-1854</strain>
    </source>
</reference>
<proteinExistence type="inferred from homology"/>
<keyword evidence="4" id="KW-0804">Transcription</keyword>
<protein>
    <submittedName>
        <fullName evidence="6">Putative transcriptional regulator</fullName>
    </submittedName>
</protein>
<keyword evidence="5" id="KW-0472">Membrane</keyword>
<dbReference type="Proteomes" id="UP000317010">
    <property type="component" value="Unassembled WGS sequence"/>
</dbReference>
<evidence type="ECO:0000256" key="2">
    <source>
        <dbReference type="ARBA" id="ARBA00023015"/>
    </source>
</evidence>
<feature type="transmembrane region" description="Helical" evidence="5">
    <location>
        <begin position="12"/>
        <end position="30"/>
    </location>
</feature>
<dbReference type="GO" id="GO:0045892">
    <property type="term" value="P:negative regulation of DNA-templated transcription"/>
    <property type="evidence" value="ECO:0007669"/>
    <property type="project" value="InterPro"/>
</dbReference>
<dbReference type="Gene3D" id="1.10.4040.10">
    <property type="entry name" value="Penicillinase repressor domain"/>
    <property type="match status" value="1"/>
</dbReference>
<organism evidence="6 7">
    <name type="scientific">Mucilaginibacter frigoritolerans</name>
    <dbReference type="NCBI Taxonomy" id="652788"/>
    <lineage>
        <taxon>Bacteria</taxon>
        <taxon>Pseudomonadati</taxon>
        <taxon>Bacteroidota</taxon>
        <taxon>Sphingobacteriia</taxon>
        <taxon>Sphingobacteriales</taxon>
        <taxon>Sphingobacteriaceae</taxon>
        <taxon>Mucilaginibacter</taxon>
    </lineage>
</organism>
<gene>
    <name evidence="6" type="ORF">JN11_01886</name>
</gene>
<dbReference type="EMBL" id="VLLI01000005">
    <property type="protein sequence ID" value="TWJ00630.1"/>
    <property type="molecule type" value="Genomic_DNA"/>
</dbReference>
<dbReference type="SUPFAM" id="SSF46785">
    <property type="entry name" value="Winged helix' DNA-binding domain"/>
    <property type="match status" value="1"/>
</dbReference>
<keyword evidence="5" id="KW-1133">Transmembrane helix</keyword>
<dbReference type="AlphaFoldDB" id="A0A562U4C1"/>
<keyword evidence="2" id="KW-0805">Transcription regulation</keyword>
<dbReference type="InterPro" id="IPR005650">
    <property type="entry name" value="BlaI_family"/>
</dbReference>
<evidence type="ECO:0000256" key="1">
    <source>
        <dbReference type="ARBA" id="ARBA00011046"/>
    </source>
</evidence>
<dbReference type="InterPro" id="IPR036388">
    <property type="entry name" value="WH-like_DNA-bd_sf"/>
</dbReference>
<name>A0A562U4C1_9SPHI</name>
<accession>A0A562U4C1</accession>
<evidence type="ECO:0000256" key="3">
    <source>
        <dbReference type="ARBA" id="ARBA00023125"/>
    </source>
</evidence>
<dbReference type="Pfam" id="PF03965">
    <property type="entry name" value="Penicillinase_R"/>
    <property type="match status" value="1"/>
</dbReference>
<keyword evidence="3" id="KW-0238">DNA-binding</keyword>
<keyword evidence="7" id="KW-1185">Reference proteome</keyword>
<keyword evidence="5" id="KW-0812">Transmembrane</keyword>
<sequence length="207" mass="23934">MGIASCPLGQYSNLLFLNSFSVLISYSVLIVWNKDFYGYLLHTHLIKSILMSMIIKGTKKFLCKICFVRNFSYVCIKMNLKDQNKQVDPTKSELEILQVLWDKGPSTVREVNNELLKQKEVNYTTTLKLMQIMADKGILSRDESQMKHIYSVAEEEQKTKAYLLDKFVDSMYKGSASKLVLQILGNKNTSRQDLQDIKELIKKLEEE</sequence>